<keyword evidence="1" id="KW-0732">Signal</keyword>
<gene>
    <name evidence="2" type="ORF">ABI_32640</name>
</gene>
<dbReference type="HOGENOM" id="CLU_786768_0_0_5"/>
<evidence type="ECO:0008006" key="4">
    <source>
        <dbReference type="Google" id="ProtNLM"/>
    </source>
</evidence>
<dbReference type="Proteomes" id="UP000006512">
    <property type="component" value="Unassembled WGS sequence"/>
</dbReference>
<feature type="chain" id="PRO_5003321024" description="Tetratricopeptide repeat family protein" evidence="1">
    <location>
        <begin position="25"/>
        <end position="352"/>
    </location>
</feature>
<dbReference type="Gene3D" id="1.25.40.10">
    <property type="entry name" value="Tetratricopeptide repeat domain"/>
    <property type="match status" value="1"/>
</dbReference>
<dbReference type="AlphaFoldDB" id="F4QPW1"/>
<dbReference type="InterPro" id="IPR011990">
    <property type="entry name" value="TPR-like_helical_dom_sf"/>
</dbReference>
<evidence type="ECO:0000313" key="3">
    <source>
        <dbReference type="Proteomes" id="UP000006512"/>
    </source>
</evidence>
<proteinExistence type="predicted"/>
<keyword evidence="3" id="KW-1185">Reference proteome</keyword>
<organism evidence="2 3">
    <name type="scientific">Asticcacaulis biprosthecium C19</name>
    <dbReference type="NCBI Taxonomy" id="715226"/>
    <lineage>
        <taxon>Bacteria</taxon>
        <taxon>Pseudomonadati</taxon>
        <taxon>Pseudomonadota</taxon>
        <taxon>Alphaproteobacteria</taxon>
        <taxon>Caulobacterales</taxon>
        <taxon>Caulobacteraceae</taxon>
        <taxon>Asticcacaulis</taxon>
    </lineage>
</organism>
<protein>
    <recommendedName>
        <fullName evidence="4">Tetratricopeptide repeat family protein</fullName>
    </recommendedName>
</protein>
<sequence length="352" mass="38855">MHYLKSVTLLGLVMAMVLAGPAVAKGQPNWLREATPAQRGQAEMSIRDIAFRNGLGDDAIIALVTMVDAPAGTSPQDRIAGASGLIDHARHIRNMLHSQISGFSYKQDKAVVAGLGKVLKAFNQGRFDKAVAYLDDLVPVDGRPTIVPDPEWRFLIQIRMSIATLIGDYDTAISGLQAARRVRADADRPLRYYLASLEAGTWYNKGRTDRTALLKSIQLYTDEVLPLAPRDTAPQDWAATQMALCIGGRVLGKSEDGTESLDHAIVACDRALEVVKREGQLFVWGELQANLAEAWEARMQRQIDPVARKQDAAKALEHFRLAHQAFGPEKHRRDGYVVDRIDALEDWQNANP</sequence>
<dbReference type="RefSeq" id="WP_006274048.1">
    <property type="nucleotide sequence ID" value="NZ_GL883079.1"/>
</dbReference>
<feature type="signal peptide" evidence="1">
    <location>
        <begin position="1"/>
        <end position="24"/>
    </location>
</feature>
<reference evidence="3" key="1">
    <citation type="submission" date="2011-03" db="EMBL/GenBank/DDBJ databases">
        <title>Draft genome sequence of Brevundimonas diminuta.</title>
        <authorList>
            <person name="Brown P.J.B."/>
            <person name="Buechlein A."/>
            <person name="Hemmerich C."/>
            <person name="Brun Y.V."/>
        </authorList>
    </citation>
    <scope>NUCLEOTIDE SEQUENCE [LARGE SCALE GENOMIC DNA]</scope>
    <source>
        <strain evidence="3">C19</strain>
    </source>
</reference>
<dbReference type="EMBL" id="GL883079">
    <property type="protein sequence ID" value="EGF90248.1"/>
    <property type="molecule type" value="Genomic_DNA"/>
</dbReference>
<dbReference type="OrthoDB" id="433986at2"/>
<name>F4QPW1_9CAUL</name>
<dbReference type="STRING" id="715226.ABI_32640"/>
<evidence type="ECO:0000256" key="1">
    <source>
        <dbReference type="SAM" id="SignalP"/>
    </source>
</evidence>
<accession>F4QPW1</accession>
<evidence type="ECO:0000313" key="2">
    <source>
        <dbReference type="EMBL" id="EGF90248.1"/>
    </source>
</evidence>